<reference evidence="2" key="1">
    <citation type="journal article" date="2011" name="Science">
        <title>The plant cell wall-decomposing machinery underlies the functional diversity of forest fungi.</title>
        <authorList>
            <person name="Eastwood D.C."/>
            <person name="Floudas D."/>
            <person name="Binder M."/>
            <person name="Majcherczyk A."/>
            <person name="Schneider P."/>
            <person name="Aerts A."/>
            <person name="Asiegbu F.O."/>
            <person name="Baker S.E."/>
            <person name="Barry K."/>
            <person name="Bendiksby M."/>
            <person name="Blumentritt M."/>
            <person name="Coutinho P.M."/>
            <person name="Cullen D."/>
            <person name="de Vries R.P."/>
            <person name="Gathman A."/>
            <person name="Goodell B."/>
            <person name="Henrissat B."/>
            <person name="Ihrmark K."/>
            <person name="Kauserud H."/>
            <person name="Kohler A."/>
            <person name="LaButti K."/>
            <person name="Lapidus A."/>
            <person name="Lavin J.L."/>
            <person name="Lee Y.-H."/>
            <person name="Lindquist E."/>
            <person name="Lilly W."/>
            <person name="Lucas S."/>
            <person name="Morin E."/>
            <person name="Murat C."/>
            <person name="Oguiza J.A."/>
            <person name="Park J."/>
            <person name="Pisabarro A.G."/>
            <person name="Riley R."/>
            <person name="Rosling A."/>
            <person name="Salamov A."/>
            <person name="Schmidt O."/>
            <person name="Schmutz J."/>
            <person name="Skrede I."/>
            <person name="Stenlid J."/>
            <person name="Wiebenga A."/>
            <person name="Xie X."/>
            <person name="Kuees U."/>
            <person name="Hibbett D.S."/>
            <person name="Hoffmeister D."/>
            <person name="Hoegberg N."/>
            <person name="Martin F."/>
            <person name="Grigoriev I.V."/>
            <person name="Watkinson S.C."/>
        </authorList>
    </citation>
    <scope>NUCLEOTIDE SEQUENCE [LARGE SCALE GENOMIC DNA]</scope>
    <source>
        <strain evidence="2">strain S7.3</strain>
    </source>
</reference>
<protein>
    <submittedName>
        <fullName evidence="1">Uncharacterized protein</fullName>
    </submittedName>
</protein>
<dbReference type="HOGENOM" id="CLU_006344_8_0_1"/>
<dbReference type="Proteomes" id="UP000008063">
    <property type="component" value="Unassembled WGS sequence"/>
</dbReference>
<dbReference type="InterPro" id="IPR041078">
    <property type="entry name" value="Plavaka"/>
</dbReference>
<proteinExistence type="predicted"/>
<accession>F8PI43</accession>
<keyword evidence="2" id="KW-1185">Reference proteome</keyword>
<dbReference type="eggNOG" id="ENOG502SHSB">
    <property type="taxonomic scope" value="Eukaryota"/>
</dbReference>
<evidence type="ECO:0000313" key="2">
    <source>
        <dbReference type="Proteomes" id="UP000008063"/>
    </source>
</evidence>
<dbReference type="InParanoid" id="F8PI43"/>
<sequence>MYAPKCAYTDESAQGHIFDDMWTADWWREKQWSLNKIEIVSPVILASDKTMLKDFQGDKSAWPVYLAIGDIAKDAMVLLGYLPVAKLDYFKENTRSLAAGYQMFHHCMSIMLRPLVAACKDRLNMICADGLIHRIHPILAAYVGNFPEQCLIACCKESWCPECVVSYDKQGDMVSSLLRDPTWSKLPYTNIFKGFTPDILHQLHKGAFQYHLEEMDLQLKAMASYPRLQHFKKGISRISQWTGSEHKETERVFVGLLAGGFDAQVCYA</sequence>
<dbReference type="OMA" id="SENSIWW"/>
<organism evidence="2">
    <name type="scientific">Serpula lacrymans var. lacrymans (strain S7.3)</name>
    <name type="common">Dry rot fungus</name>
    <dbReference type="NCBI Taxonomy" id="936435"/>
    <lineage>
        <taxon>Eukaryota</taxon>
        <taxon>Fungi</taxon>
        <taxon>Dikarya</taxon>
        <taxon>Basidiomycota</taxon>
        <taxon>Agaricomycotina</taxon>
        <taxon>Agaricomycetes</taxon>
        <taxon>Agaricomycetidae</taxon>
        <taxon>Boletales</taxon>
        <taxon>Coniophorineae</taxon>
        <taxon>Serpulaceae</taxon>
        <taxon>Serpula</taxon>
    </lineage>
</organism>
<dbReference type="OrthoDB" id="2418900at2759"/>
<dbReference type="AlphaFoldDB" id="F8PI43"/>
<evidence type="ECO:0000313" key="1">
    <source>
        <dbReference type="EMBL" id="EGO04621.1"/>
    </source>
</evidence>
<name>F8PI43_SERL3</name>
<dbReference type="STRING" id="936435.F8PI43"/>
<dbReference type="EMBL" id="GL945474">
    <property type="protein sequence ID" value="EGO04621.1"/>
    <property type="molecule type" value="Genomic_DNA"/>
</dbReference>
<gene>
    <name evidence="1" type="ORF">SERLA73DRAFT_118588</name>
</gene>
<dbReference type="Pfam" id="PF18759">
    <property type="entry name" value="Plavaka"/>
    <property type="match status" value="1"/>
</dbReference>